<dbReference type="EMBL" id="VCIW01000018">
    <property type="protein sequence ID" value="TLS49925.1"/>
    <property type="molecule type" value="Genomic_DNA"/>
</dbReference>
<evidence type="ECO:0000256" key="8">
    <source>
        <dbReference type="PROSITE-ProRule" id="PRU00333"/>
    </source>
</evidence>
<comment type="caution">
    <text evidence="11">The sequence shown here is derived from an EMBL/GenBank/DDBJ whole genome shotgun (WGS) entry which is preliminary data.</text>
</comment>
<dbReference type="Proteomes" id="UP000309676">
    <property type="component" value="Unassembled WGS sequence"/>
</dbReference>
<feature type="compositionally biased region" description="Basic and acidic residues" evidence="9">
    <location>
        <begin position="316"/>
        <end position="331"/>
    </location>
</feature>
<dbReference type="SUPFAM" id="SSF82282">
    <property type="entry name" value="Homocysteine S-methyltransferase"/>
    <property type="match status" value="1"/>
</dbReference>
<comment type="cofactor">
    <cofactor evidence="8">
        <name>Zn(2+)</name>
        <dbReference type="ChEBI" id="CHEBI:29105"/>
    </cofactor>
</comment>
<dbReference type="PROSITE" id="PS50970">
    <property type="entry name" value="HCY"/>
    <property type="match status" value="1"/>
</dbReference>
<keyword evidence="6" id="KW-0274">FAD</keyword>
<dbReference type="GO" id="GO:0032259">
    <property type="term" value="P:methylation"/>
    <property type="evidence" value="ECO:0007669"/>
    <property type="project" value="UniProtKB-KW"/>
</dbReference>
<keyword evidence="7 11" id="KW-0560">Oxidoreductase</keyword>
<dbReference type="Pfam" id="PF02574">
    <property type="entry name" value="S-methyl_trans"/>
    <property type="match status" value="1"/>
</dbReference>
<feature type="region of interest" description="Disordered" evidence="9">
    <location>
        <begin position="302"/>
        <end position="331"/>
    </location>
</feature>
<feature type="binding site" evidence="8">
    <location>
        <position position="281"/>
    </location>
    <ligand>
        <name>Zn(2+)</name>
        <dbReference type="ChEBI" id="CHEBI:29105"/>
    </ligand>
</feature>
<keyword evidence="4" id="KW-0285">Flavoprotein</keyword>
<dbReference type="GO" id="GO:0004489">
    <property type="term" value="F:methylenetetrahydrofolate reductase [NAD(P)H] activity"/>
    <property type="evidence" value="ECO:0007669"/>
    <property type="project" value="UniProtKB-EC"/>
</dbReference>
<dbReference type="InterPro" id="IPR003726">
    <property type="entry name" value="HCY_dom"/>
</dbReference>
<dbReference type="SUPFAM" id="SSF51730">
    <property type="entry name" value="FAD-linked oxidoreductase"/>
    <property type="match status" value="1"/>
</dbReference>
<proteinExistence type="predicted"/>
<dbReference type="Gene3D" id="3.20.20.220">
    <property type="match status" value="1"/>
</dbReference>
<evidence type="ECO:0000313" key="11">
    <source>
        <dbReference type="EMBL" id="TLS49925.1"/>
    </source>
</evidence>
<evidence type="ECO:0000256" key="5">
    <source>
        <dbReference type="ARBA" id="ARBA00022679"/>
    </source>
</evidence>
<dbReference type="CDD" id="cd00537">
    <property type="entry name" value="MTHFR"/>
    <property type="match status" value="1"/>
</dbReference>
<evidence type="ECO:0000256" key="3">
    <source>
        <dbReference type="ARBA" id="ARBA00022603"/>
    </source>
</evidence>
<dbReference type="Pfam" id="PF02219">
    <property type="entry name" value="MTHFR"/>
    <property type="match status" value="1"/>
</dbReference>
<dbReference type="EC" id="1.5.1.20" evidence="11"/>
<dbReference type="InterPro" id="IPR036589">
    <property type="entry name" value="HCY_dom_sf"/>
</dbReference>
<keyword evidence="8" id="KW-0862">Zinc</keyword>
<protein>
    <submittedName>
        <fullName evidence="11">Bifunctional homocysteine S-methyltransferase/methylenetetrahydrofolate reductase</fullName>
        <ecNumber evidence="11">1.5.1.20</ecNumber>
        <ecNumber evidence="11">2.1.1.10</ecNumber>
    </submittedName>
</protein>
<dbReference type="OrthoDB" id="9803687at2"/>
<feature type="binding site" evidence="8">
    <location>
        <position position="215"/>
    </location>
    <ligand>
        <name>Zn(2+)</name>
        <dbReference type="ChEBI" id="CHEBI:29105"/>
    </ligand>
</feature>
<evidence type="ECO:0000259" key="10">
    <source>
        <dbReference type="PROSITE" id="PS50970"/>
    </source>
</evidence>
<dbReference type="EC" id="2.1.1.10" evidence="11"/>
<keyword evidence="8" id="KW-0479">Metal-binding</keyword>
<evidence type="ECO:0000256" key="2">
    <source>
        <dbReference type="ARBA" id="ARBA00004777"/>
    </source>
</evidence>
<comment type="cofactor">
    <cofactor evidence="1">
        <name>FAD</name>
        <dbReference type="ChEBI" id="CHEBI:57692"/>
    </cofactor>
</comment>
<reference evidence="11 12" key="1">
    <citation type="submission" date="2019-05" db="EMBL/GenBank/DDBJ databases">
        <authorList>
            <person name="Narsing Rao M.P."/>
            <person name="Li W.J."/>
        </authorList>
    </citation>
    <scope>NUCLEOTIDE SEQUENCE [LARGE SCALE GENOMIC DNA]</scope>
    <source>
        <strain evidence="11 12">SYSU_K30003</strain>
    </source>
</reference>
<dbReference type="InterPro" id="IPR029041">
    <property type="entry name" value="FAD-linked_oxidoreductase-like"/>
</dbReference>
<dbReference type="PANTHER" id="PTHR11103:SF18">
    <property type="entry name" value="SLR1189 PROTEIN"/>
    <property type="match status" value="1"/>
</dbReference>
<dbReference type="AlphaFoldDB" id="A0A5R9GEV0"/>
<comment type="pathway">
    <text evidence="2">One-carbon metabolism; tetrahydrofolate interconversion.</text>
</comment>
<evidence type="ECO:0000256" key="7">
    <source>
        <dbReference type="ARBA" id="ARBA00023002"/>
    </source>
</evidence>
<evidence type="ECO:0000256" key="9">
    <source>
        <dbReference type="SAM" id="MobiDB-lite"/>
    </source>
</evidence>
<dbReference type="GO" id="GO:0008168">
    <property type="term" value="F:methyltransferase activity"/>
    <property type="evidence" value="ECO:0007669"/>
    <property type="project" value="UniProtKB-UniRule"/>
</dbReference>
<dbReference type="GO" id="GO:0046872">
    <property type="term" value="F:metal ion binding"/>
    <property type="evidence" value="ECO:0007669"/>
    <property type="project" value="UniProtKB-KW"/>
</dbReference>
<evidence type="ECO:0000313" key="12">
    <source>
        <dbReference type="Proteomes" id="UP000309676"/>
    </source>
</evidence>
<keyword evidence="5 8" id="KW-0808">Transferase</keyword>
<dbReference type="UniPathway" id="UPA00193"/>
<evidence type="ECO:0000256" key="4">
    <source>
        <dbReference type="ARBA" id="ARBA00022630"/>
    </source>
</evidence>
<feature type="domain" description="Hcy-binding" evidence="10">
    <location>
        <begin position="12"/>
        <end position="295"/>
    </location>
</feature>
<organism evidence="11 12">
    <name type="scientific">Paenibacillus antri</name>
    <dbReference type="NCBI Taxonomy" id="2582848"/>
    <lineage>
        <taxon>Bacteria</taxon>
        <taxon>Bacillati</taxon>
        <taxon>Bacillota</taxon>
        <taxon>Bacilli</taxon>
        <taxon>Bacillales</taxon>
        <taxon>Paenibacillaceae</taxon>
        <taxon>Paenibacillus</taxon>
    </lineage>
</organism>
<dbReference type="InterPro" id="IPR003171">
    <property type="entry name" value="Mehydrof_redctse-like"/>
</dbReference>
<name>A0A5R9GEV0_9BACL</name>
<feature type="binding site" evidence="8">
    <location>
        <position position="280"/>
    </location>
    <ligand>
        <name>Zn(2+)</name>
        <dbReference type="ChEBI" id="CHEBI:29105"/>
    </ligand>
</feature>
<keyword evidence="12" id="KW-1185">Reference proteome</keyword>
<accession>A0A5R9GEV0</accession>
<dbReference type="NCBIfam" id="NF006396">
    <property type="entry name" value="PRK08645.1"/>
    <property type="match status" value="1"/>
</dbReference>
<keyword evidence="3 8" id="KW-0489">Methyltransferase</keyword>
<dbReference type="PANTHER" id="PTHR11103">
    <property type="entry name" value="SLR1189 PROTEIN"/>
    <property type="match status" value="1"/>
</dbReference>
<sequence>MFRNERRGDGGKPDLRDILIKQAIVGDGAMGTYLYQLGVPIGVCAEELNDTRPEVIRDVHRQYYEAGARLIETNTFAANRYKLARHGLEGDVEALNRAGVALARGAVGADAYVAGSVGSARPAHRVPVTDEEAEAAYAEQMSALLTEGVDALLLETFSDANDAEMAVLVARRLTDKPVICQLAIEAGGSAPDGRSLDDAFARLQGAGADVVGLNCHSGPYGIIRALERLTRRGDVPLSIFPNAGLPAYVDGTFSYPAGPDYFGESALTLARLGARIVGGCCGTTPAHIAAVAKALATFSPSDETSAEAAPPARETVSVREPAEPPEPPRREPTILDMVKERHTVIVELDPPRDLNIDKFMKGAEALHSAGADAITMADNSLAMTRMSNSALAFLIKERLGARPLVHIACRDRNLIGTQSHLMGLHATGIDHVLAITGDPARFGDLPGASSVYDVTSFQIIKMIKQMNDGLAFSGKPMKEKANFLVGTALNPNVKHLHKAVERLEKKIEAGADYAMTQPVYDPELIVKLHEATKHLDFPIFLGIMPFTSGRNAEYLHNEVPGITLSDDVRRRMAGLEGEAGRQASLGISKELLDVAMERFQGIYLITPFMAYEMTVELTKYVRERAESRFPLVPTREMK</sequence>
<dbReference type="Gene3D" id="3.20.20.330">
    <property type="entry name" value="Homocysteine-binding-like domain"/>
    <property type="match status" value="1"/>
</dbReference>
<evidence type="ECO:0000256" key="1">
    <source>
        <dbReference type="ARBA" id="ARBA00001974"/>
    </source>
</evidence>
<gene>
    <name evidence="11" type="ORF">FE782_23290</name>
</gene>
<dbReference type="GO" id="GO:0035999">
    <property type="term" value="P:tetrahydrofolate interconversion"/>
    <property type="evidence" value="ECO:0007669"/>
    <property type="project" value="UniProtKB-UniPathway"/>
</dbReference>
<dbReference type="GO" id="GO:0006555">
    <property type="term" value="P:methionine metabolic process"/>
    <property type="evidence" value="ECO:0007669"/>
    <property type="project" value="InterPro"/>
</dbReference>
<dbReference type="RefSeq" id="WP_138196746.1">
    <property type="nucleotide sequence ID" value="NZ_VCIW01000018.1"/>
</dbReference>
<evidence type="ECO:0000256" key="6">
    <source>
        <dbReference type="ARBA" id="ARBA00022827"/>
    </source>
</evidence>